<evidence type="ECO:0000259" key="4">
    <source>
        <dbReference type="PROSITE" id="PS50110"/>
    </source>
</evidence>
<reference evidence="5 6" key="1">
    <citation type="submission" date="2017-12" db="EMBL/GenBank/DDBJ databases">
        <title>The whole genome sequence of the Acidipropionibacterium virtanenii sp. nov. type strain JS278.</title>
        <authorList>
            <person name="Laine P."/>
            <person name="Deptula P."/>
            <person name="Varmanen P."/>
            <person name="Auvinen P."/>
        </authorList>
    </citation>
    <scope>NUCLEOTIDE SEQUENCE [LARGE SCALE GENOMIC DNA]</scope>
    <source>
        <strain evidence="5 6">JS278</strain>
    </source>
</reference>
<dbReference type="OrthoDB" id="3171335at2"/>
<dbReference type="GO" id="GO:0006355">
    <property type="term" value="P:regulation of DNA-templated transcription"/>
    <property type="evidence" value="ECO:0007669"/>
    <property type="project" value="InterPro"/>
</dbReference>
<dbReference type="PANTHER" id="PTHR45566">
    <property type="entry name" value="HTH-TYPE TRANSCRIPTIONAL REGULATOR YHJB-RELATED"/>
    <property type="match status" value="1"/>
</dbReference>
<dbReference type="CDD" id="cd17535">
    <property type="entry name" value="REC_NarL-like"/>
    <property type="match status" value="1"/>
</dbReference>
<dbReference type="InterPro" id="IPR051015">
    <property type="entry name" value="EvgA-like"/>
</dbReference>
<dbReference type="GO" id="GO:0000160">
    <property type="term" value="P:phosphorelay signal transduction system"/>
    <property type="evidence" value="ECO:0007669"/>
    <property type="project" value="InterPro"/>
</dbReference>
<dbReference type="InterPro" id="IPR000792">
    <property type="entry name" value="Tscrpt_reg_LuxR_C"/>
</dbReference>
<dbReference type="RefSeq" id="WP_147243251.1">
    <property type="nucleotide sequence ID" value="NZ_CP025198.1"/>
</dbReference>
<evidence type="ECO:0000256" key="2">
    <source>
        <dbReference type="ARBA" id="ARBA00023125"/>
    </source>
</evidence>
<sequence length="229" mass="25001">MPATRIPDTDGPVSVLHPLVIAAVDDVPVLLEGVRAVLAGRLDIADYVCAVTVDDLIATGVRPDVVLLDIRLNDGSSPFDNVTRVIERLKAPVLMFSQEARPTVVQACLAAGAVGLLEKNADADTLVAAISTVADGEPWLTEEWARIVSDTVWMRPHLAEREGEALRIFAAGLKIPTIARRMSVKEDTVKTWLKRIRQKYSEVGRAAPDRTELYKRAVEDGYCDGPELH</sequence>
<dbReference type="KEGG" id="acij:JS278_03106"/>
<dbReference type="InterPro" id="IPR011006">
    <property type="entry name" value="CheY-like_superfamily"/>
</dbReference>
<evidence type="ECO:0000313" key="6">
    <source>
        <dbReference type="Proteomes" id="UP000251995"/>
    </source>
</evidence>
<dbReference type="PROSITE" id="PS50110">
    <property type="entry name" value="RESPONSE_REGULATORY"/>
    <property type="match status" value="1"/>
</dbReference>
<organism evidence="5 6">
    <name type="scientific">Acidipropionibacterium virtanenii</name>
    <dbReference type="NCBI Taxonomy" id="2057246"/>
    <lineage>
        <taxon>Bacteria</taxon>
        <taxon>Bacillati</taxon>
        <taxon>Actinomycetota</taxon>
        <taxon>Actinomycetes</taxon>
        <taxon>Propionibacteriales</taxon>
        <taxon>Propionibacteriaceae</taxon>
        <taxon>Acidipropionibacterium</taxon>
    </lineage>
</organism>
<protein>
    <submittedName>
        <fullName evidence="5">Transcriptional regulatory protein DegU</fullName>
    </submittedName>
</protein>
<dbReference type="Proteomes" id="UP000251995">
    <property type="component" value="Chromosome"/>
</dbReference>
<dbReference type="SUPFAM" id="SSF46894">
    <property type="entry name" value="C-terminal effector domain of the bipartite response regulators"/>
    <property type="match status" value="1"/>
</dbReference>
<accession>A0A344UY92</accession>
<dbReference type="Pfam" id="PF00196">
    <property type="entry name" value="GerE"/>
    <property type="match status" value="1"/>
</dbReference>
<name>A0A344UY92_9ACTN</name>
<dbReference type="PANTHER" id="PTHR45566:SF1">
    <property type="entry name" value="HTH-TYPE TRANSCRIPTIONAL REGULATOR YHJB-RELATED"/>
    <property type="match status" value="1"/>
</dbReference>
<evidence type="ECO:0000313" key="5">
    <source>
        <dbReference type="EMBL" id="AXE40240.1"/>
    </source>
</evidence>
<dbReference type="InterPro" id="IPR058245">
    <property type="entry name" value="NreC/VraR/RcsB-like_REC"/>
</dbReference>
<dbReference type="EMBL" id="CP025198">
    <property type="protein sequence ID" value="AXE40240.1"/>
    <property type="molecule type" value="Genomic_DNA"/>
</dbReference>
<evidence type="ECO:0000256" key="1">
    <source>
        <dbReference type="ARBA" id="ARBA00022553"/>
    </source>
</evidence>
<evidence type="ECO:0000256" key="3">
    <source>
        <dbReference type="PROSITE-ProRule" id="PRU00169"/>
    </source>
</evidence>
<dbReference type="GO" id="GO:0003677">
    <property type="term" value="F:DNA binding"/>
    <property type="evidence" value="ECO:0007669"/>
    <property type="project" value="UniProtKB-KW"/>
</dbReference>
<gene>
    <name evidence="5" type="primary">degU_6</name>
    <name evidence="5" type="ORF">JS278_03106</name>
</gene>
<dbReference type="Gene3D" id="3.40.50.2300">
    <property type="match status" value="1"/>
</dbReference>
<dbReference type="SMART" id="SM00448">
    <property type="entry name" value="REC"/>
    <property type="match status" value="1"/>
</dbReference>
<keyword evidence="6" id="KW-1185">Reference proteome</keyword>
<dbReference type="AlphaFoldDB" id="A0A344UY92"/>
<feature type="domain" description="Response regulatory" evidence="4">
    <location>
        <begin position="20"/>
        <end position="134"/>
    </location>
</feature>
<dbReference type="InterPro" id="IPR016032">
    <property type="entry name" value="Sig_transdc_resp-reg_C-effctor"/>
</dbReference>
<keyword evidence="1 3" id="KW-0597">Phosphoprotein</keyword>
<dbReference type="PRINTS" id="PR00038">
    <property type="entry name" value="HTHLUXR"/>
</dbReference>
<dbReference type="Gene3D" id="1.10.10.10">
    <property type="entry name" value="Winged helix-like DNA-binding domain superfamily/Winged helix DNA-binding domain"/>
    <property type="match status" value="1"/>
</dbReference>
<keyword evidence="2" id="KW-0238">DNA-binding</keyword>
<feature type="modified residue" description="4-aspartylphosphate" evidence="3">
    <location>
        <position position="69"/>
    </location>
</feature>
<dbReference type="InterPro" id="IPR036388">
    <property type="entry name" value="WH-like_DNA-bd_sf"/>
</dbReference>
<dbReference type="SUPFAM" id="SSF52172">
    <property type="entry name" value="CheY-like"/>
    <property type="match status" value="1"/>
</dbReference>
<proteinExistence type="predicted"/>
<dbReference type="Pfam" id="PF00072">
    <property type="entry name" value="Response_reg"/>
    <property type="match status" value="1"/>
</dbReference>
<dbReference type="SMART" id="SM00421">
    <property type="entry name" value="HTH_LUXR"/>
    <property type="match status" value="1"/>
</dbReference>
<dbReference type="InterPro" id="IPR001789">
    <property type="entry name" value="Sig_transdc_resp-reg_receiver"/>
</dbReference>